<comment type="caution">
    <text evidence="4">The sequence shown here is derived from an EMBL/GenBank/DDBJ whole genome shotgun (WGS) entry which is preliminary data.</text>
</comment>
<dbReference type="InterPro" id="IPR052025">
    <property type="entry name" value="Xyloglucanase_GH74"/>
</dbReference>
<evidence type="ECO:0000259" key="3">
    <source>
        <dbReference type="Pfam" id="PF15902"/>
    </source>
</evidence>
<feature type="region of interest" description="Disordered" evidence="2">
    <location>
        <begin position="441"/>
        <end position="465"/>
    </location>
</feature>
<feature type="domain" description="Sortilin N-terminal" evidence="3">
    <location>
        <begin position="622"/>
        <end position="732"/>
    </location>
</feature>
<dbReference type="GO" id="GO:0010411">
    <property type="term" value="P:xyloglucan metabolic process"/>
    <property type="evidence" value="ECO:0007669"/>
    <property type="project" value="TreeGrafter"/>
</dbReference>
<sequence>MSGYCEEFWCHPTDPDVMFMGPDMYVSYGTWDGGKSWHSLKDHDGLGHEMKRVLDIEFSRQDPDFGLAIDWNGWAYRSTDRGRSWTKIKELGAVLVKPGTPAEQRPGGMMQGYWQSRMGELAVDPTDDQVWYVGAGDFWNVKANHRSAAKPHGNRFAFGAYGFVLKTTNGGKSWKKITDGLPDDMEVGKIIVNPTNPQSVVMATSHGMMISDDGGLSWKDISKGLPNNLPRDLTSYYDAASGEFVLYAVEQTVYSPSKMTIHCEGGVFRSVDGGASWEDITGNLPIDMAEINFPATTDRFHRAVGFWLGISKQQAAKTITRMPSEVLPVFNRIEVNPLNKNEIYLALNKKHDRTFGPGDLWMSPNGGKNWLTVARHGKYWIGNNDKRYWRSRKNPTNPNIEFAHLQPYMDQGTEHSGNRKLAINSLGEVFIGVDQQTLKSTNKGKSWKQIDDDESPPGSGRWIGRGGSNLPGRFMLLETGIKDRYLLSSGEHGLWQTAALGNWPNKDAVAVEQIEGQVHVHGTESIATVAVHPNDPKTIYIMSWRQTNRGKLRRTTDGGKTWENIATIFECANNSWEALANQNSLLIDPQNPDNMFFCATYIRNGEISGGRGPKLTKGEYGFYRSEDGGYTWTPSNQGFHQGFSVRRLAMHPGNPRVLYAALNDKNGGLYRTTNGGKNWKRVPLPEPIKAINHVSIDRHNKHILVSAGTATGKPEEGGVWRSTDNGKTWKVIFKAPYVWQAEPSPVNPKIIAISVAGQSTKLLDNFRNPGIYLSRDGGRRWLKINRGLGQPDRMTDIKPDPYDENILWSAAWGSGWFKGIIREPTE</sequence>
<dbReference type="SUPFAM" id="SSF110296">
    <property type="entry name" value="Oligoxyloglucan reducing end-specific cellobiohydrolase"/>
    <property type="match status" value="2"/>
</dbReference>
<keyword evidence="1" id="KW-0677">Repeat</keyword>
<dbReference type="CDD" id="cd15482">
    <property type="entry name" value="Sialidase_non-viral"/>
    <property type="match status" value="1"/>
</dbReference>
<dbReference type="RefSeq" id="WP_221435578.1">
    <property type="nucleotide sequence ID" value="NZ_JACHGY010000001.1"/>
</dbReference>
<reference evidence="4 5" key="1">
    <citation type="submission" date="2020-08" db="EMBL/GenBank/DDBJ databases">
        <title>Genomic Encyclopedia of Type Strains, Phase IV (KMG-IV): sequencing the most valuable type-strain genomes for metagenomic binning, comparative biology and taxonomic classification.</title>
        <authorList>
            <person name="Goeker M."/>
        </authorList>
    </citation>
    <scope>NUCLEOTIDE SEQUENCE [LARGE SCALE GENOMIC DNA]</scope>
    <source>
        <strain evidence="4 5">DSM 103725</strain>
    </source>
</reference>
<name>A0A7X0H8T6_9BACT</name>
<dbReference type="InterPro" id="IPR015943">
    <property type="entry name" value="WD40/YVTN_repeat-like_dom_sf"/>
</dbReference>
<dbReference type="AlphaFoldDB" id="A0A7X0H8T6"/>
<dbReference type="PANTHER" id="PTHR43739">
    <property type="entry name" value="XYLOGLUCANASE (EUROFUNG)"/>
    <property type="match status" value="1"/>
</dbReference>
<dbReference type="InterPro" id="IPR031778">
    <property type="entry name" value="Sortilin_N"/>
</dbReference>
<keyword evidence="5" id="KW-1185">Reference proteome</keyword>
<dbReference type="Proteomes" id="UP000541810">
    <property type="component" value="Unassembled WGS sequence"/>
</dbReference>
<evidence type="ECO:0000313" key="4">
    <source>
        <dbReference type="EMBL" id="MBB6431336.1"/>
    </source>
</evidence>
<dbReference type="PANTHER" id="PTHR43739:SF5">
    <property type="entry name" value="EXO-ALPHA-SIALIDASE"/>
    <property type="match status" value="1"/>
</dbReference>
<protein>
    <submittedName>
        <fullName evidence="4">Photosystem II stability/assembly factor-like uncharacterized protein</fullName>
    </submittedName>
</protein>
<evidence type="ECO:0000256" key="2">
    <source>
        <dbReference type="SAM" id="MobiDB-lite"/>
    </source>
</evidence>
<dbReference type="EMBL" id="JACHGY010000001">
    <property type="protein sequence ID" value="MBB6431336.1"/>
    <property type="molecule type" value="Genomic_DNA"/>
</dbReference>
<dbReference type="Gene3D" id="2.130.10.10">
    <property type="entry name" value="YVTN repeat-like/Quinoprotein amine dehydrogenase"/>
    <property type="match status" value="5"/>
</dbReference>
<gene>
    <name evidence="4" type="ORF">HNQ40_003142</name>
</gene>
<organism evidence="4 5">
    <name type="scientific">Algisphaera agarilytica</name>
    <dbReference type="NCBI Taxonomy" id="1385975"/>
    <lineage>
        <taxon>Bacteria</taxon>
        <taxon>Pseudomonadati</taxon>
        <taxon>Planctomycetota</taxon>
        <taxon>Phycisphaerae</taxon>
        <taxon>Phycisphaerales</taxon>
        <taxon>Phycisphaeraceae</taxon>
        <taxon>Algisphaera</taxon>
    </lineage>
</organism>
<evidence type="ECO:0000313" key="5">
    <source>
        <dbReference type="Proteomes" id="UP000541810"/>
    </source>
</evidence>
<proteinExistence type="predicted"/>
<evidence type="ECO:0000256" key="1">
    <source>
        <dbReference type="ARBA" id="ARBA00022737"/>
    </source>
</evidence>
<accession>A0A7X0H8T6</accession>
<dbReference type="Pfam" id="PF15902">
    <property type="entry name" value="Sortilin-Vps10"/>
    <property type="match status" value="1"/>
</dbReference>